<dbReference type="InterPro" id="IPR000794">
    <property type="entry name" value="Beta-ketoacyl_synthase"/>
</dbReference>
<sequence length="407" mass="41312">MGEVVITGLGALTPLGADVATTWSGLLDGRSGVKALRELWAGQLPARIAGRLGVDPAALLGRPLARRMDRCEQVAVLAARQAWADAGRPEVEPERLAVVIGTGFGGVTTLLAQDDVLEKSGVRRVSPHTLPMVMPNGPAAWVSIDLGAKAGAHAPVSGFAAGAEAIALGADLIRLGRADVVVAGGAEACVHPLTMAAFAQAKALSTRNDQPAAACRPFGADRDGFVLGEGAAAVVLERAGFRELRGTAKARLAGHGISANAEHVTASQLDGQMRAMRAALREAGLTGGDVAHVQAHATATMEGDVVEAAAIAGAVGVHPAVTAIKSMTGHLCGAAGALATVAAALAMRDGLIPATRNLERLDPRVELDVVTSAPRRWRPGAALVNAFGFGGHNVCLALTPASRGSAR</sequence>
<evidence type="ECO:0000259" key="4">
    <source>
        <dbReference type="PROSITE" id="PS52004"/>
    </source>
</evidence>
<reference evidence="5 6" key="1">
    <citation type="submission" date="2024-10" db="EMBL/GenBank/DDBJ databases">
        <title>The Natural Products Discovery Center: Release of the First 8490 Sequenced Strains for Exploring Actinobacteria Biosynthetic Diversity.</title>
        <authorList>
            <person name="Kalkreuter E."/>
            <person name="Kautsar S.A."/>
            <person name="Yang D."/>
            <person name="Bader C.D."/>
            <person name="Teijaro C.N."/>
            <person name="Fluegel L."/>
            <person name="Davis C.M."/>
            <person name="Simpson J.R."/>
            <person name="Lauterbach L."/>
            <person name="Steele A.D."/>
            <person name="Gui C."/>
            <person name="Meng S."/>
            <person name="Li G."/>
            <person name="Viehrig K."/>
            <person name="Ye F."/>
            <person name="Su P."/>
            <person name="Kiefer A.F."/>
            <person name="Nichols A."/>
            <person name="Cepeda A.J."/>
            <person name="Yan W."/>
            <person name="Fan B."/>
            <person name="Jiang Y."/>
            <person name="Adhikari A."/>
            <person name="Zheng C.-J."/>
            <person name="Schuster L."/>
            <person name="Cowan T.M."/>
            <person name="Smanski M.J."/>
            <person name="Chevrette M.G."/>
            <person name="De Carvalho L.P.S."/>
            <person name="Shen B."/>
        </authorList>
    </citation>
    <scope>NUCLEOTIDE SEQUENCE [LARGE SCALE GENOMIC DNA]</scope>
    <source>
        <strain evidence="5 6">NPDC050545</strain>
    </source>
</reference>
<dbReference type="RefSeq" id="WP_397090037.1">
    <property type="nucleotide sequence ID" value="NZ_JBITGY010000014.1"/>
</dbReference>
<dbReference type="CDD" id="cd00834">
    <property type="entry name" value="KAS_I_II"/>
    <property type="match status" value="1"/>
</dbReference>
<comment type="caution">
    <text evidence="5">The sequence shown here is derived from an EMBL/GenBank/DDBJ whole genome shotgun (WGS) entry which is preliminary data.</text>
</comment>
<dbReference type="InterPro" id="IPR014031">
    <property type="entry name" value="Ketoacyl_synth_C"/>
</dbReference>
<proteinExistence type="inferred from homology"/>
<evidence type="ECO:0000313" key="6">
    <source>
        <dbReference type="Proteomes" id="UP001612741"/>
    </source>
</evidence>
<dbReference type="PANTHER" id="PTHR11712">
    <property type="entry name" value="POLYKETIDE SYNTHASE-RELATED"/>
    <property type="match status" value="1"/>
</dbReference>
<dbReference type="EMBL" id="JBITGY010000014">
    <property type="protein sequence ID" value="MFI6504284.1"/>
    <property type="molecule type" value="Genomic_DNA"/>
</dbReference>
<keyword evidence="6" id="KW-1185">Reference proteome</keyword>
<dbReference type="Pfam" id="PF00109">
    <property type="entry name" value="ketoacyl-synt"/>
    <property type="match status" value="1"/>
</dbReference>
<evidence type="ECO:0000256" key="3">
    <source>
        <dbReference type="RuleBase" id="RU003694"/>
    </source>
</evidence>
<dbReference type="Proteomes" id="UP001612741">
    <property type="component" value="Unassembled WGS sequence"/>
</dbReference>
<evidence type="ECO:0000313" key="5">
    <source>
        <dbReference type="EMBL" id="MFI6504284.1"/>
    </source>
</evidence>
<dbReference type="Pfam" id="PF02801">
    <property type="entry name" value="Ketoacyl-synt_C"/>
    <property type="match status" value="1"/>
</dbReference>
<dbReference type="SMART" id="SM00825">
    <property type="entry name" value="PKS_KS"/>
    <property type="match status" value="1"/>
</dbReference>
<evidence type="ECO:0000256" key="2">
    <source>
        <dbReference type="ARBA" id="ARBA00022679"/>
    </source>
</evidence>
<gene>
    <name evidence="5" type="ORF">ACIBG2_43360</name>
</gene>
<dbReference type="PROSITE" id="PS52004">
    <property type="entry name" value="KS3_2"/>
    <property type="match status" value="1"/>
</dbReference>
<dbReference type="InterPro" id="IPR020841">
    <property type="entry name" value="PKS_Beta-ketoAc_synthase_dom"/>
</dbReference>
<dbReference type="Gene3D" id="3.40.47.10">
    <property type="match status" value="2"/>
</dbReference>
<dbReference type="NCBIfam" id="NF005589">
    <property type="entry name" value="PRK07314.1"/>
    <property type="match status" value="1"/>
</dbReference>
<feature type="domain" description="Ketosynthase family 3 (KS3)" evidence="4">
    <location>
        <begin position="1"/>
        <end position="400"/>
    </location>
</feature>
<name>A0ABW7Z9T7_9ACTN</name>
<dbReference type="PANTHER" id="PTHR11712:SF336">
    <property type="entry name" value="3-OXOACYL-[ACYL-CARRIER-PROTEIN] SYNTHASE, MITOCHONDRIAL"/>
    <property type="match status" value="1"/>
</dbReference>
<accession>A0ABW7Z9T7</accession>
<protein>
    <submittedName>
        <fullName evidence="5">Beta-ketoacyl-[acyl-carrier-protein] synthase family protein</fullName>
    </submittedName>
</protein>
<comment type="similarity">
    <text evidence="1 3">Belongs to the thiolase-like superfamily. Beta-ketoacyl-ACP synthases family.</text>
</comment>
<dbReference type="InterPro" id="IPR016039">
    <property type="entry name" value="Thiolase-like"/>
</dbReference>
<dbReference type="SUPFAM" id="SSF53901">
    <property type="entry name" value="Thiolase-like"/>
    <property type="match status" value="2"/>
</dbReference>
<dbReference type="InterPro" id="IPR014030">
    <property type="entry name" value="Ketoacyl_synth_N"/>
</dbReference>
<keyword evidence="2 3" id="KW-0808">Transferase</keyword>
<organism evidence="5 6">
    <name type="scientific">Nonomuraea typhae</name>
    <dbReference type="NCBI Taxonomy" id="2603600"/>
    <lineage>
        <taxon>Bacteria</taxon>
        <taxon>Bacillati</taxon>
        <taxon>Actinomycetota</taxon>
        <taxon>Actinomycetes</taxon>
        <taxon>Streptosporangiales</taxon>
        <taxon>Streptosporangiaceae</taxon>
        <taxon>Nonomuraea</taxon>
    </lineage>
</organism>
<evidence type="ECO:0000256" key="1">
    <source>
        <dbReference type="ARBA" id="ARBA00008467"/>
    </source>
</evidence>